<proteinExistence type="predicted"/>
<reference evidence="1 2" key="1">
    <citation type="submission" date="2018-03" db="EMBL/GenBank/DDBJ databases">
        <title>Genomic Encyclopedia of Archaeal and Bacterial Type Strains, Phase II (KMG-II): from individual species to whole genera.</title>
        <authorList>
            <person name="Goeker M."/>
        </authorList>
    </citation>
    <scope>NUCLEOTIDE SEQUENCE [LARGE SCALE GENOMIC DNA]</scope>
    <source>
        <strain evidence="1 2">DSM 100214</strain>
    </source>
</reference>
<evidence type="ECO:0000313" key="2">
    <source>
        <dbReference type="Proteomes" id="UP000247973"/>
    </source>
</evidence>
<accession>A0A2V3PS63</accession>
<sequence>MRKVINILKDDGFSKMDSCVYANDKGICFILSSSEIRIINRRGDTIEEFRNVKHDSDTNYLIVGFLYAKGWLKEDYRLPKEYQIN</sequence>
<keyword evidence="2" id="KW-1185">Reference proteome</keyword>
<protein>
    <submittedName>
        <fullName evidence="1">Uncharacterized protein</fullName>
    </submittedName>
</protein>
<evidence type="ECO:0000313" key="1">
    <source>
        <dbReference type="EMBL" id="PXV61197.1"/>
    </source>
</evidence>
<dbReference type="OrthoDB" id="9973134at2"/>
<dbReference type="Proteomes" id="UP000247973">
    <property type="component" value="Unassembled WGS sequence"/>
</dbReference>
<dbReference type="AlphaFoldDB" id="A0A2V3PS63"/>
<organism evidence="1 2">
    <name type="scientific">Dysgonomonas alginatilytica</name>
    <dbReference type="NCBI Taxonomy" id="1605892"/>
    <lineage>
        <taxon>Bacteria</taxon>
        <taxon>Pseudomonadati</taxon>
        <taxon>Bacteroidota</taxon>
        <taxon>Bacteroidia</taxon>
        <taxon>Bacteroidales</taxon>
        <taxon>Dysgonomonadaceae</taxon>
        <taxon>Dysgonomonas</taxon>
    </lineage>
</organism>
<dbReference type="RefSeq" id="WP_110311821.1">
    <property type="nucleotide sequence ID" value="NZ_QICL01000025.1"/>
</dbReference>
<gene>
    <name evidence="1" type="ORF">CLV62_12530</name>
</gene>
<dbReference type="EMBL" id="QICL01000025">
    <property type="protein sequence ID" value="PXV61197.1"/>
    <property type="molecule type" value="Genomic_DNA"/>
</dbReference>
<name>A0A2V3PS63_9BACT</name>
<comment type="caution">
    <text evidence="1">The sequence shown here is derived from an EMBL/GenBank/DDBJ whole genome shotgun (WGS) entry which is preliminary data.</text>
</comment>